<dbReference type="InterPro" id="IPR036397">
    <property type="entry name" value="RNaseH_sf"/>
</dbReference>
<dbReference type="GO" id="GO:0000402">
    <property type="term" value="F:crossed form four-way junction DNA binding"/>
    <property type="evidence" value="ECO:0007669"/>
    <property type="project" value="TreeGrafter"/>
</dbReference>
<organism evidence="2 3">
    <name type="scientific">Aspergillus turcosus</name>
    <dbReference type="NCBI Taxonomy" id="1245748"/>
    <lineage>
        <taxon>Eukaryota</taxon>
        <taxon>Fungi</taxon>
        <taxon>Dikarya</taxon>
        <taxon>Ascomycota</taxon>
        <taxon>Pezizomycotina</taxon>
        <taxon>Eurotiomycetes</taxon>
        <taxon>Eurotiomycetidae</taxon>
        <taxon>Eurotiales</taxon>
        <taxon>Aspergillaceae</taxon>
        <taxon>Aspergillus</taxon>
        <taxon>Aspergillus subgen. Fumigati</taxon>
    </lineage>
</organism>
<proteinExistence type="predicted"/>
<dbReference type="GO" id="GO:0005739">
    <property type="term" value="C:mitochondrion"/>
    <property type="evidence" value="ECO:0007669"/>
    <property type="project" value="TreeGrafter"/>
</dbReference>
<dbReference type="PANTHER" id="PTHR28072:SF1">
    <property type="entry name" value="CRUCIFORM CUTTING ENDONUCLEASE 1, MITOCHONDRIAL-RELATED"/>
    <property type="match status" value="1"/>
</dbReference>
<sequence length="397" mass="42696">MRISSSLLNSYSYPWLTTLKASQLQRIAQATGIQSSGTKASLIARLKEELPGFASPEPEKQMRACTSTDTGTGMGMSILSIDMGIQNLAYAHLVVSRDTATPTATATPTGTAPAPVTVKLNAWRRLAVSDALVTDFDGPSSSPGKYGGEGKVKEKHTFSPSEYARTAYTLVNSLLHRYRPSHVLIERQRFRSGGGSAVQEWTLRVGVFEGMLYAVLYALGCERQAGAWPGPVVLGVEPRRVGAYWEDRLGIGSSSTSEGRGKGKKTSKEGKKVKINLAGEWLRAGMIMGGGDPGSGSSVRLSVADEPELRALVDAYLRRWAGKSNPRTSVSKAKAKAGEQAVAEDHGAVIEPPDVRKMDDLADCLVQGVTWLEWQAMRQRISTEGLNAVLQLESGKL</sequence>
<dbReference type="Gene3D" id="3.30.420.10">
    <property type="entry name" value="Ribonuclease H-like superfamily/Ribonuclease H"/>
    <property type="match status" value="1"/>
</dbReference>
<dbReference type="Pfam" id="PF09159">
    <property type="entry name" value="Ydc2-catalyt"/>
    <property type="match status" value="1"/>
</dbReference>
<dbReference type="InterPro" id="IPR015242">
    <property type="entry name" value="Ydc2_cat"/>
</dbReference>
<reference evidence="2 3" key="1">
    <citation type="submission" date="2018-08" db="EMBL/GenBank/DDBJ databases">
        <title>Draft genome sequences of two Aspergillus turcosus clinical strains isolated from bronchoalveolar lavage fluid: one azole-susceptible and the other azole-resistant.</title>
        <authorList>
            <person name="Parent-Michaud M."/>
            <person name="Dufresne P.J."/>
            <person name="Fournier E."/>
            <person name="Martineau C."/>
            <person name="Moreira S."/>
            <person name="Perkins V."/>
            <person name="De Repentigny L."/>
            <person name="Dufresne S.F."/>
        </authorList>
    </citation>
    <scope>NUCLEOTIDE SEQUENCE [LARGE SCALE GENOMIC DNA]</scope>
    <source>
        <strain evidence="2">HMR AF 1038</strain>
    </source>
</reference>
<dbReference type="EMBL" id="NIDN02000009">
    <property type="protein sequence ID" value="RLM01045.1"/>
    <property type="molecule type" value="Genomic_DNA"/>
</dbReference>
<name>A0A421DFZ1_9EURO</name>
<dbReference type="STRING" id="1245748.A0A421DFZ1"/>
<evidence type="ECO:0000259" key="1">
    <source>
        <dbReference type="PROSITE" id="PS50800"/>
    </source>
</evidence>
<dbReference type="Pfam" id="PF02037">
    <property type="entry name" value="SAP"/>
    <property type="match status" value="1"/>
</dbReference>
<dbReference type="OrthoDB" id="5552842at2759"/>
<dbReference type="CDD" id="cd16963">
    <property type="entry name" value="CCE1"/>
    <property type="match status" value="1"/>
</dbReference>
<accession>A0A421DFZ1</accession>
<protein>
    <recommendedName>
        <fullName evidence="1">SAP domain-containing protein</fullName>
    </recommendedName>
</protein>
<dbReference type="SUPFAM" id="SSF53098">
    <property type="entry name" value="Ribonuclease H-like"/>
    <property type="match status" value="1"/>
</dbReference>
<dbReference type="InterPro" id="IPR012337">
    <property type="entry name" value="RNaseH-like_sf"/>
</dbReference>
<dbReference type="AlphaFoldDB" id="A0A421DFZ1"/>
<evidence type="ECO:0000313" key="2">
    <source>
        <dbReference type="EMBL" id="RLM01045.1"/>
    </source>
</evidence>
<evidence type="ECO:0000313" key="3">
    <source>
        <dbReference type="Proteomes" id="UP000215289"/>
    </source>
</evidence>
<comment type="caution">
    <text evidence="2">The sequence shown here is derived from an EMBL/GenBank/DDBJ whole genome shotgun (WGS) entry which is preliminary data.</text>
</comment>
<dbReference type="PROSITE" id="PS50800">
    <property type="entry name" value="SAP"/>
    <property type="match status" value="1"/>
</dbReference>
<dbReference type="InterPro" id="IPR039197">
    <property type="entry name" value="Mrs1/Cce1"/>
</dbReference>
<dbReference type="Proteomes" id="UP000215289">
    <property type="component" value="Unassembled WGS sequence"/>
</dbReference>
<dbReference type="GO" id="GO:0004520">
    <property type="term" value="F:DNA endonuclease activity"/>
    <property type="evidence" value="ECO:0007669"/>
    <property type="project" value="TreeGrafter"/>
</dbReference>
<dbReference type="SMART" id="SM00513">
    <property type="entry name" value="SAP"/>
    <property type="match status" value="1"/>
</dbReference>
<dbReference type="GO" id="GO:0070336">
    <property type="term" value="F:flap-structured DNA binding"/>
    <property type="evidence" value="ECO:0007669"/>
    <property type="project" value="TreeGrafter"/>
</dbReference>
<dbReference type="InterPro" id="IPR003034">
    <property type="entry name" value="SAP_dom"/>
</dbReference>
<gene>
    <name evidence="2" type="ORF">CFD26_108890</name>
</gene>
<feature type="domain" description="SAP" evidence="1">
    <location>
        <begin position="16"/>
        <end position="50"/>
    </location>
</feature>
<dbReference type="GO" id="GO:0000403">
    <property type="term" value="F:Y-form DNA binding"/>
    <property type="evidence" value="ECO:0007669"/>
    <property type="project" value="TreeGrafter"/>
</dbReference>
<keyword evidence="3" id="KW-1185">Reference proteome</keyword>
<dbReference type="PANTHER" id="PTHR28072">
    <property type="entry name" value="CRUCIFORM CUTTING ENDONUCLEASE 1, MITOCHONDRIAL-RELATED"/>
    <property type="match status" value="1"/>
</dbReference>